<feature type="region of interest" description="Disordered" evidence="6">
    <location>
        <begin position="48"/>
        <end position="108"/>
    </location>
</feature>
<dbReference type="CDD" id="cd12148">
    <property type="entry name" value="fungal_TF_MHR"/>
    <property type="match status" value="1"/>
</dbReference>
<protein>
    <recommendedName>
        <fullName evidence="7">Zn(2)-C6 fungal-type domain-containing protein</fullName>
    </recommendedName>
</protein>
<comment type="subcellular location">
    <subcellularLocation>
        <location evidence="1">Nucleus</location>
    </subcellularLocation>
</comment>
<feature type="compositionally biased region" description="Polar residues" evidence="6">
    <location>
        <begin position="459"/>
        <end position="468"/>
    </location>
</feature>
<keyword evidence="5" id="KW-0539">Nucleus</keyword>
<evidence type="ECO:0000256" key="6">
    <source>
        <dbReference type="SAM" id="MobiDB-lite"/>
    </source>
</evidence>
<evidence type="ECO:0000256" key="5">
    <source>
        <dbReference type="ARBA" id="ARBA00023242"/>
    </source>
</evidence>
<organism evidence="8 9">
    <name type="scientific">Marasmius oreades</name>
    <name type="common">fairy-ring Marasmius</name>
    <dbReference type="NCBI Taxonomy" id="181124"/>
    <lineage>
        <taxon>Eukaryota</taxon>
        <taxon>Fungi</taxon>
        <taxon>Dikarya</taxon>
        <taxon>Basidiomycota</taxon>
        <taxon>Agaricomycotina</taxon>
        <taxon>Agaricomycetes</taxon>
        <taxon>Agaricomycetidae</taxon>
        <taxon>Agaricales</taxon>
        <taxon>Marasmiineae</taxon>
        <taxon>Marasmiaceae</taxon>
        <taxon>Marasmius</taxon>
    </lineage>
</organism>
<keyword evidence="3" id="KW-0805">Transcription regulation</keyword>
<dbReference type="PANTHER" id="PTHR47338">
    <property type="entry name" value="ZN(II)2CYS6 TRANSCRIPTION FACTOR (EUROFUNG)-RELATED"/>
    <property type="match status" value="1"/>
</dbReference>
<evidence type="ECO:0000313" key="8">
    <source>
        <dbReference type="EMBL" id="KAG7093900.1"/>
    </source>
</evidence>
<dbReference type="Pfam" id="PF04082">
    <property type="entry name" value="Fungal_trans"/>
    <property type="match status" value="1"/>
</dbReference>
<dbReference type="InterPro" id="IPR001138">
    <property type="entry name" value="Zn2Cys6_DnaBD"/>
</dbReference>
<dbReference type="KEGG" id="more:E1B28_007538"/>
<dbReference type="GO" id="GO:0006351">
    <property type="term" value="P:DNA-templated transcription"/>
    <property type="evidence" value="ECO:0007669"/>
    <property type="project" value="InterPro"/>
</dbReference>
<keyword evidence="9" id="KW-1185">Reference proteome</keyword>
<dbReference type="Pfam" id="PF00172">
    <property type="entry name" value="Zn_clus"/>
    <property type="match status" value="1"/>
</dbReference>
<comment type="caution">
    <text evidence="8">The sequence shown here is derived from an EMBL/GenBank/DDBJ whole genome shotgun (WGS) entry which is preliminary data.</text>
</comment>
<feature type="region of interest" description="Disordered" evidence="6">
    <location>
        <begin position="702"/>
        <end position="721"/>
    </location>
</feature>
<feature type="region of interest" description="Disordered" evidence="6">
    <location>
        <begin position="766"/>
        <end position="824"/>
    </location>
</feature>
<dbReference type="CDD" id="cd00067">
    <property type="entry name" value="GAL4"/>
    <property type="match status" value="1"/>
</dbReference>
<evidence type="ECO:0000313" key="9">
    <source>
        <dbReference type="Proteomes" id="UP001049176"/>
    </source>
</evidence>
<gene>
    <name evidence="8" type="ORF">E1B28_007538</name>
</gene>
<feature type="region of interest" description="Disordered" evidence="6">
    <location>
        <begin position="453"/>
        <end position="506"/>
    </location>
</feature>
<dbReference type="InterPro" id="IPR050815">
    <property type="entry name" value="TF_fung"/>
</dbReference>
<keyword evidence="4" id="KW-0804">Transcription</keyword>
<dbReference type="GO" id="GO:0000981">
    <property type="term" value="F:DNA-binding transcription factor activity, RNA polymerase II-specific"/>
    <property type="evidence" value="ECO:0007669"/>
    <property type="project" value="InterPro"/>
</dbReference>
<dbReference type="InterPro" id="IPR007219">
    <property type="entry name" value="XnlR_reg_dom"/>
</dbReference>
<dbReference type="AlphaFoldDB" id="A0A9P7S255"/>
<evidence type="ECO:0000256" key="2">
    <source>
        <dbReference type="ARBA" id="ARBA00022723"/>
    </source>
</evidence>
<dbReference type="EMBL" id="CM032184">
    <property type="protein sequence ID" value="KAG7093900.1"/>
    <property type="molecule type" value="Genomic_DNA"/>
</dbReference>
<feature type="compositionally biased region" description="Polar residues" evidence="6">
    <location>
        <begin position="492"/>
        <end position="502"/>
    </location>
</feature>
<feature type="compositionally biased region" description="Polar residues" evidence="6">
    <location>
        <begin position="792"/>
        <end position="811"/>
    </location>
</feature>
<dbReference type="GO" id="GO:0005634">
    <property type="term" value="C:nucleus"/>
    <property type="evidence" value="ECO:0007669"/>
    <property type="project" value="UniProtKB-SubCell"/>
</dbReference>
<dbReference type="GO" id="GO:0003677">
    <property type="term" value="F:DNA binding"/>
    <property type="evidence" value="ECO:0007669"/>
    <property type="project" value="InterPro"/>
</dbReference>
<dbReference type="PROSITE" id="PS00463">
    <property type="entry name" value="ZN2_CY6_FUNGAL_1"/>
    <property type="match status" value="1"/>
</dbReference>
<feature type="compositionally biased region" description="Pro residues" evidence="6">
    <location>
        <begin position="774"/>
        <end position="784"/>
    </location>
</feature>
<name>A0A9P7S255_9AGAR</name>
<reference evidence="8" key="1">
    <citation type="journal article" date="2021" name="Genome Biol. Evol.">
        <title>The assembled and annotated genome of the fairy-ring fungus Marasmius oreades.</title>
        <authorList>
            <person name="Hiltunen M."/>
            <person name="Ament-Velasquez S.L."/>
            <person name="Johannesson H."/>
        </authorList>
    </citation>
    <scope>NUCLEOTIDE SEQUENCE</scope>
    <source>
        <strain evidence="8">03SP1</strain>
    </source>
</reference>
<sequence>MASTSSNSDGRPKRKRLAKACDACHKSKRRCDGVSPCANCFFASKTCTYTDSNGRPVPAPRSAAEQPSHSHNPPQSQPYYPVLTKRHRPDAPNAVSQSQPTEQRPHVPMELDGSLTRELTNLFFTHCHPVLATIHKPSFTNALSLNQVPPHLLFAICALAARFSKQPSLRASRNRFSGRAFADEARRLMFEDHDAVGRLIVPPSLPTAQALCILSIFEILSRNHQVDPNGQPGTTEGDRSELQDRVQWARGERYRDLTLHVVHALGAHMPDPPLLTPVPSQSFIESSIERESVRRVFWLVYLVDLLRGIYYRFDDAKLGRSGNGYAGTGINPEHTGNFPQATSGFDPNFGPASASPQPPPNFPPPSLASALGFNEGVMGFSEVELKIRLPSDETSFELGTIHESIPEYLHLSAPHSPDASELGHVMRVMTIHQRVEQALSELIFRPVPQHPSFDPTFDPSLSSRSHPQPESFHPHLVSHSIDTHPDKHPHAQNGSQRPLNKQSQRHLAAIHRLSECSRVLDEWAESLPHQLRFTETNLHVHKSMFETSSNTSAWCFACMHALYASCSIALAVGFRGIRVDSTRGSETGSNGAKPGDKTADRNDLSWAVERLHIILELVGERAKFSTMLGVVIWPLLKYVHKNDAEMKYWEELFEDYTGVRMTKLTGSRWEEQAKVPVLVSLATGQTSSNAYALTSLASTSTSFEPNLPGQSGTHDLDSLPGALPLDGHLGIAPSLVSTPVFSHQTQTQPSTSLPSLKSSGLLEWQGSLVSHPPTHSPTPSPPHSQPSISQHNVNLPTSDVQQQSSTPNESGAQGRVGLSWMMNS</sequence>
<evidence type="ECO:0000256" key="1">
    <source>
        <dbReference type="ARBA" id="ARBA00004123"/>
    </source>
</evidence>
<dbReference type="OrthoDB" id="2123952at2759"/>
<evidence type="ECO:0000259" key="7">
    <source>
        <dbReference type="PROSITE" id="PS50048"/>
    </source>
</evidence>
<dbReference type="SMART" id="SM00066">
    <property type="entry name" value="GAL4"/>
    <property type="match status" value="1"/>
</dbReference>
<dbReference type="RefSeq" id="XP_043010370.1">
    <property type="nucleotide sequence ID" value="XM_043152284.1"/>
</dbReference>
<evidence type="ECO:0000256" key="4">
    <source>
        <dbReference type="ARBA" id="ARBA00023163"/>
    </source>
</evidence>
<dbReference type="GO" id="GO:0008270">
    <property type="term" value="F:zinc ion binding"/>
    <property type="evidence" value="ECO:0007669"/>
    <property type="project" value="InterPro"/>
</dbReference>
<dbReference type="SUPFAM" id="SSF57701">
    <property type="entry name" value="Zn2/Cys6 DNA-binding domain"/>
    <property type="match status" value="1"/>
</dbReference>
<keyword evidence="2" id="KW-0479">Metal-binding</keyword>
<dbReference type="Proteomes" id="UP001049176">
    <property type="component" value="Chromosome 4"/>
</dbReference>
<dbReference type="GeneID" id="66076614"/>
<feature type="compositionally biased region" description="Low complexity" evidence="6">
    <location>
        <begin position="66"/>
        <end position="78"/>
    </location>
</feature>
<feature type="domain" description="Zn(2)-C6 fungal-type" evidence="7">
    <location>
        <begin position="20"/>
        <end position="49"/>
    </location>
</feature>
<dbReference type="PROSITE" id="PS50048">
    <property type="entry name" value="ZN2_CY6_FUNGAL_2"/>
    <property type="match status" value="1"/>
</dbReference>
<dbReference type="PANTHER" id="PTHR47338:SF5">
    <property type="entry name" value="ZN(II)2CYS6 TRANSCRIPTION FACTOR (EUROFUNG)"/>
    <property type="match status" value="1"/>
</dbReference>
<proteinExistence type="predicted"/>
<evidence type="ECO:0000256" key="3">
    <source>
        <dbReference type="ARBA" id="ARBA00023015"/>
    </source>
</evidence>
<dbReference type="InterPro" id="IPR036864">
    <property type="entry name" value="Zn2-C6_fun-type_DNA-bd_sf"/>
</dbReference>
<accession>A0A9P7S255</accession>
<dbReference type="Gene3D" id="4.10.240.10">
    <property type="entry name" value="Zn(2)-C6 fungal-type DNA-binding domain"/>
    <property type="match status" value="1"/>
</dbReference>